<evidence type="ECO:0000313" key="4">
    <source>
        <dbReference type="Proteomes" id="UP000735302"/>
    </source>
</evidence>
<gene>
    <name evidence="3" type="ORF">PoB_004529400</name>
</gene>
<evidence type="ECO:0000256" key="1">
    <source>
        <dbReference type="SAM" id="MobiDB-lite"/>
    </source>
</evidence>
<keyword evidence="4" id="KW-1185">Reference proteome</keyword>
<evidence type="ECO:0000256" key="2">
    <source>
        <dbReference type="SAM" id="Phobius"/>
    </source>
</evidence>
<comment type="caution">
    <text evidence="3">The sequence shown here is derived from an EMBL/GenBank/DDBJ whole genome shotgun (WGS) entry which is preliminary data.</text>
</comment>
<dbReference type="Proteomes" id="UP000735302">
    <property type="component" value="Unassembled WGS sequence"/>
</dbReference>
<feature type="compositionally biased region" description="Low complexity" evidence="1">
    <location>
        <begin position="150"/>
        <end position="160"/>
    </location>
</feature>
<sequence>MSNVADSYCSTTALFDDQSGVEDSCAEEERRQDATALTAEERMTGSRVEEAKRALYVSTARLPRLKWMGCSQCRWRQAVVLALGIFLTLSALTLVIIGAIRSREHATLKIVHVKQPIDLKAETGLAEANFTIAQLIKLTSLSQEKPVIQSSSSLSSSSSSRASDPEREKENRAVDGFADSCTETDLEQSPWLRIDLLHDTAIANIRILGDPKSDFSGLQVEVSSESNITKTASQCRVVPGGYKEDSLDVRVSCPSGTVGRFLPHEGPGERMCSTLAAAGRKRRPGQVVAYGLPLVTRPTW</sequence>
<keyword evidence="2" id="KW-0472">Membrane</keyword>
<keyword evidence="2" id="KW-0812">Transmembrane</keyword>
<dbReference type="Pfam" id="PF22633">
    <property type="entry name" value="F5_F8_type_C_2"/>
    <property type="match status" value="1"/>
</dbReference>
<dbReference type="EMBL" id="BLXT01004995">
    <property type="protein sequence ID" value="GFO18789.1"/>
    <property type="molecule type" value="Genomic_DNA"/>
</dbReference>
<feature type="region of interest" description="Disordered" evidence="1">
    <location>
        <begin position="149"/>
        <end position="176"/>
    </location>
</feature>
<evidence type="ECO:0000313" key="3">
    <source>
        <dbReference type="EMBL" id="GFO18789.1"/>
    </source>
</evidence>
<feature type="transmembrane region" description="Helical" evidence="2">
    <location>
        <begin position="78"/>
        <end position="100"/>
    </location>
</feature>
<dbReference type="AlphaFoldDB" id="A0AAV4BIT2"/>
<protein>
    <submittedName>
        <fullName evidence="3">Fucolectin</fullName>
    </submittedName>
</protein>
<dbReference type="SUPFAM" id="SSF49785">
    <property type="entry name" value="Galactose-binding domain-like"/>
    <property type="match status" value="1"/>
</dbReference>
<dbReference type="InterPro" id="IPR008979">
    <property type="entry name" value="Galactose-bd-like_sf"/>
</dbReference>
<organism evidence="3 4">
    <name type="scientific">Plakobranchus ocellatus</name>
    <dbReference type="NCBI Taxonomy" id="259542"/>
    <lineage>
        <taxon>Eukaryota</taxon>
        <taxon>Metazoa</taxon>
        <taxon>Spiralia</taxon>
        <taxon>Lophotrochozoa</taxon>
        <taxon>Mollusca</taxon>
        <taxon>Gastropoda</taxon>
        <taxon>Heterobranchia</taxon>
        <taxon>Euthyneura</taxon>
        <taxon>Panpulmonata</taxon>
        <taxon>Sacoglossa</taxon>
        <taxon>Placobranchoidea</taxon>
        <taxon>Plakobranchidae</taxon>
        <taxon>Plakobranchus</taxon>
    </lineage>
</organism>
<accession>A0AAV4BIT2</accession>
<dbReference type="Gene3D" id="2.60.120.260">
    <property type="entry name" value="Galactose-binding domain-like"/>
    <property type="match status" value="1"/>
</dbReference>
<feature type="compositionally biased region" description="Basic and acidic residues" evidence="1">
    <location>
        <begin position="163"/>
        <end position="173"/>
    </location>
</feature>
<reference evidence="3 4" key="1">
    <citation type="journal article" date="2021" name="Elife">
        <title>Chloroplast acquisition without the gene transfer in kleptoplastic sea slugs, Plakobranchus ocellatus.</title>
        <authorList>
            <person name="Maeda T."/>
            <person name="Takahashi S."/>
            <person name="Yoshida T."/>
            <person name="Shimamura S."/>
            <person name="Takaki Y."/>
            <person name="Nagai Y."/>
            <person name="Toyoda A."/>
            <person name="Suzuki Y."/>
            <person name="Arimoto A."/>
            <person name="Ishii H."/>
            <person name="Satoh N."/>
            <person name="Nishiyama T."/>
            <person name="Hasebe M."/>
            <person name="Maruyama T."/>
            <person name="Minagawa J."/>
            <person name="Obokata J."/>
            <person name="Shigenobu S."/>
        </authorList>
    </citation>
    <scope>NUCLEOTIDE SEQUENCE [LARGE SCALE GENOMIC DNA]</scope>
</reference>
<name>A0AAV4BIT2_9GAST</name>
<keyword evidence="2" id="KW-1133">Transmembrane helix</keyword>
<proteinExistence type="predicted"/>